<dbReference type="AlphaFoldDB" id="A0A0P8W1U5"/>
<evidence type="ECO:0000313" key="2">
    <source>
        <dbReference type="EMBL" id="KPU42479.1"/>
    </source>
</evidence>
<sequence length="385" mass="43889">MIDPKALYQERLDDIIATTNHKEPKRVPVMANMSYWTLAYANAKFRDVYKDGDLLAEKYTKFLDDIYFDSTFFVGISTPFEIIEILGSKSFFISEDGTTLQHHENAAMLPEDYPEFIKDPMKFMIDVLALRKFPNLNKSREEAYETLKTALKAYVNWRACNAKVSALAKGKYGLVEVTGPSKAYAPADLIFDRLRGFAGMLTDIRRAPGLLEEAVNALSPIYTNLATSSINSPFPYSRSTLHCPTYLGAKNFERFFWSTYKEMLLKIHEKGCKTLMFLEGEWEKYYDYINELPKSSALGFIEYDDVIEAKKRVGNTITIVGGVPLNKLRFAPKQECIDFAKRIIDECAPGGGFIFSTDKALISKDDVNIDNFRAVNEFVHEYGKY</sequence>
<accession>A0A0P8W1U5</accession>
<dbReference type="OrthoDB" id="9813603at2"/>
<dbReference type="RefSeq" id="WP_054877184.1">
    <property type="nucleotide sequence ID" value="NZ_LKET01000068.1"/>
</dbReference>
<dbReference type="PATRIC" id="fig|36849.3.peg.4506"/>
<dbReference type="STRING" id="36849.OXPF_42640"/>
<feature type="domain" description="Uroporphyrinogen decarboxylase (URO-D)" evidence="1">
    <location>
        <begin position="185"/>
        <end position="382"/>
    </location>
</feature>
<dbReference type="SUPFAM" id="SSF51726">
    <property type="entry name" value="UROD/MetE-like"/>
    <property type="match status" value="1"/>
</dbReference>
<dbReference type="GO" id="GO:0006779">
    <property type="term" value="P:porphyrin-containing compound biosynthetic process"/>
    <property type="evidence" value="ECO:0007669"/>
    <property type="project" value="InterPro"/>
</dbReference>
<dbReference type="InterPro" id="IPR038071">
    <property type="entry name" value="UROD/MetE-like_sf"/>
</dbReference>
<comment type="caution">
    <text evidence="2">The sequence shown here is derived from an EMBL/GenBank/DDBJ whole genome shotgun (WGS) entry which is preliminary data.</text>
</comment>
<organism evidence="2 3">
    <name type="scientific">Oxobacter pfennigii</name>
    <dbReference type="NCBI Taxonomy" id="36849"/>
    <lineage>
        <taxon>Bacteria</taxon>
        <taxon>Bacillati</taxon>
        <taxon>Bacillota</taxon>
        <taxon>Clostridia</taxon>
        <taxon>Eubacteriales</taxon>
        <taxon>Clostridiaceae</taxon>
        <taxon>Oxobacter</taxon>
    </lineage>
</organism>
<evidence type="ECO:0000259" key="1">
    <source>
        <dbReference type="Pfam" id="PF01208"/>
    </source>
</evidence>
<keyword evidence="3" id="KW-1185">Reference proteome</keyword>
<dbReference type="Proteomes" id="UP000050326">
    <property type="component" value="Unassembled WGS sequence"/>
</dbReference>
<dbReference type="Pfam" id="PF01208">
    <property type="entry name" value="URO-D"/>
    <property type="match status" value="1"/>
</dbReference>
<reference evidence="2 3" key="1">
    <citation type="submission" date="2015-09" db="EMBL/GenBank/DDBJ databases">
        <title>Genome sequence of Oxobacter pfennigii DSM 3222.</title>
        <authorList>
            <person name="Poehlein A."/>
            <person name="Bengelsdorf F.R."/>
            <person name="Schiel-Bengelsdorf B."/>
            <person name="Duerre P."/>
            <person name="Daniel R."/>
        </authorList>
    </citation>
    <scope>NUCLEOTIDE SEQUENCE [LARGE SCALE GENOMIC DNA]</scope>
    <source>
        <strain evidence="2 3">DSM 3222</strain>
    </source>
</reference>
<dbReference type="InterPro" id="IPR000257">
    <property type="entry name" value="Uroporphyrinogen_deCOase"/>
</dbReference>
<protein>
    <submittedName>
        <fullName evidence="2">Uroporphyrinogen decarboxylase (URO-D)</fullName>
    </submittedName>
</protein>
<name>A0A0P8W1U5_9CLOT</name>
<dbReference type="Gene3D" id="3.20.20.210">
    <property type="match status" value="1"/>
</dbReference>
<gene>
    <name evidence="2" type="ORF">OXPF_42640</name>
</gene>
<evidence type="ECO:0000313" key="3">
    <source>
        <dbReference type="Proteomes" id="UP000050326"/>
    </source>
</evidence>
<proteinExistence type="predicted"/>
<dbReference type="EMBL" id="LKET01000068">
    <property type="protein sequence ID" value="KPU42479.1"/>
    <property type="molecule type" value="Genomic_DNA"/>
</dbReference>
<dbReference type="GO" id="GO:0004853">
    <property type="term" value="F:uroporphyrinogen decarboxylase activity"/>
    <property type="evidence" value="ECO:0007669"/>
    <property type="project" value="InterPro"/>
</dbReference>